<sequence length="50" mass="5372">MFGLEGVAVPLGFALTILSALACVVYGVLNWNRGHYPEEARPRRAGRGEG</sequence>
<proteinExistence type="predicted"/>
<name>A0ABY5ZIZ2_9BACT</name>
<feature type="transmembrane region" description="Helical" evidence="1">
    <location>
        <begin position="6"/>
        <end position="29"/>
    </location>
</feature>
<evidence type="ECO:0000313" key="3">
    <source>
        <dbReference type="Proteomes" id="UP001060414"/>
    </source>
</evidence>
<keyword evidence="1" id="KW-0812">Transmembrane</keyword>
<keyword evidence="1" id="KW-1133">Transmembrane helix</keyword>
<dbReference type="RefSeq" id="WP_260747393.1">
    <property type="nucleotide sequence ID" value="NZ_CP092109.1"/>
</dbReference>
<dbReference type="NCBIfam" id="NF045580">
    <property type="entry name" value="symport_access"/>
    <property type="match status" value="1"/>
</dbReference>
<accession>A0ABY5ZIZ2</accession>
<keyword evidence="3" id="KW-1185">Reference proteome</keyword>
<dbReference type="InterPro" id="IPR054615">
    <property type="entry name" value="Symport_access"/>
</dbReference>
<protein>
    <submittedName>
        <fullName evidence="2">Uncharacterized protein</fullName>
    </submittedName>
</protein>
<keyword evidence="1" id="KW-0472">Membrane</keyword>
<reference evidence="2" key="1">
    <citation type="journal article" date="2022" name="Environ. Microbiol.">
        <title>Geoalkalibacter halelectricus SAP #1 sp. nov. possessing extracellular electron transfer and mineral#reducing capabilities from a haloalkaline environment.</title>
        <authorList>
            <person name="Yadav S."/>
            <person name="Singh R."/>
            <person name="Sundharam S.S."/>
            <person name="Chaudhary S."/>
            <person name="Krishnamurthi S."/>
            <person name="Patil S.A."/>
        </authorList>
    </citation>
    <scope>NUCLEOTIDE SEQUENCE</scope>
    <source>
        <strain evidence="2">SAP-1</strain>
    </source>
</reference>
<dbReference type="EMBL" id="CP092109">
    <property type="protein sequence ID" value="UWZ79038.1"/>
    <property type="molecule type" value="Genomic_DNA"/>
</dbReference>
<organism evidence="2 3">
    <name type="scientific">Geoalkalibacter halelectricus</name>
    <dbReference type="NCBI Taxonomy" id="2847045"/>
    <lineage>
        <taxon>Bacteria</taxon>
        <taxon>Pseudomonadati</taxon>
        <taxon>Thermodesulfobacteriota</taxon>
        <taxon>Desulfuromonadia</taxon>
        <taxon>Desulfuromonadales</taxon>
        <taxon>Geoalkalibacteraceae</taxon>
        <taxon>Geoalkalibacter</taxon>
    </lineage>
</organism>
<dbReference type="Proteomes" id="UP001060414">
    <property type="component" value="Chromosome"/>
</dbReference>
<evidence type="ECO:0000256" key="1">
    <source>
        <dbReference type="SAM" id="Phobius"/>
    </source>
</evidence>
<gene>
    <name evidence="2" type="ORF">L9S41_15335</name>
</gene>
<evidence type="ECO:0000313" key="2">
    <source>
        <dbReference type="EMBL" id="UWZ79038.1"/>
    </source>
</evidence>